<dbReference type="Proteomes" id="UP000593571">
    <property type="component" value="Unassembled WGS sequence"/>
</dbReference>
<proteinExistence type="predicted"/>
<evidence type="ECO:0000313" key="3">
    <source>
        <dbReference type="Proteomes" id="UP000593571"/>
    </source>
</evidence>
<comment type="caution">
    <text evidence="2">The sequence shown here is derived from an EMBL/GenBank/DDBJ whole genome shotgun (WGS) entry which is preliminary data.</text>
</comment>
<feature type="compositionally biased region" description="Gly residues" evidence="1">
    <location>
        <begin position="99"/>
        <end position="108"/>
    </location>
</feature>
<dbReference type="AlphaFoldDB" id="A0A7J8BS64"/>
<accession>A0A7J8BS64</accession>
<keyword evidence="3" id="KW-1185">Reference proteome</keyword>
<evidence type="ECO:0000313" key="2">
    <source>
        <dbReference type="EMBL" id="KAF6401588.1"/>
    </source>
</evidence>
<reference evidence="2 3" key="1">
    <citation type="journal article" date="2020" name="Nature">
        <title>Six reference-quality genomes reveal evolution of bat adaptations.</title>
        <authorList>
            <person name="Jebb D."/>
            <person name="Huang Z."/>
            <person name="Pippel M."/>
            <person name="Hughes G.M."/>
            <person name="Lavrichenko K."/>
            <person name="Devanna P."/>
            <person name="Winkler S."/>
            <person name="Jermiin L.S."/>
            <person name="Skirmuntt E.C."/>
            <person name="Katzourakis A."/>
            <person name="Burkitt-Gray L."/>
            <person name="Ray D.A."/>
            <person name="Sullivan K.A.M."/>
            <person name="Roscito J.G."/>
            <person name="Kirilenko B.M."/>
            <person name="Davalos L.M."/>
            <person name="Corthals A.P."/>
            <person name="Power M.L."/>
            <person name="Jones G."/>
            <person name="Ransome R.D."/>
            <person name="Dechmann D.K.N."/>
            <person name="Locatelli A.G."/>
            <person name="Puechmaille S.J."/>
            <person name="Fedrigo O."/>
            <person name="Jarvis E.D."/>
            <person name="Hiller M."/>
            <person name="Vernes S.C."/>
            <person name="Myers E.W."/>
            <person name="Teeling E.C."/>
        </authorList>
    </citation>
    <scope>NUCLEOTIDE SEQUENCE [LARGE SCALE GENOMIC DNA]</scope>
    <source>
        <strain evidence="2">MRouAeg1</strain>
        <tissue evidence="2">Muscle</tissue>
    </source>
</reference>
<evidence type="ECO:0000256" key="1">
    <source>
        <dbReference type="SAM" id="MobiDB-lite"/>
    </source>
</evidence>
<feature type="region of interest" description="Disordered" evidence="1">
    <location>
        <begin position="42"/>
        <end position="139"/>
    </location>
</feature>
<protein>
    <submittedName>
        <fullName evidence="2">Uncharacterized protein</fullName>
    </submittedName>
</protein>
<sequence>MLYLFMSFTGCVLSRTPAPQGRGFGRCPSFFTAEASVPGTWQVNPGARRGDEQPCEAGSLREPPLGTGSGGLGSDAIPGQLWGARQGPRENVPVAELSGRGGQAGPGSGSQAWGRLRWHHGPSGSGPWPEHAARSDCPN</sequence>
<dbReference type="EMBL" id="JACASE010000016">
    <property type="protein sequence ID" value="KAF6401588.1"/>
    <property type="molecule type" value="Genomic_DNA"/>
</dbReference>
<name>A0A7J8BS64_ROUAE</name>
<organism evidence="2 3">
    <name type="scientific">Rousettus aegyptiacus</name>
    <name type="common">Egyptian fruit bat</name>
    <name type="synonym">Pteropus aegyptiacus</name>
    <dbReference type="NCBI Taxonomy" id="9407"/>
    <lineage>
        <taxon>Eukaryota</taxon>
        <taxon>Metazoa</taxon>
        <taxon>Chordata</taxon>
        <taxon>Craniata</taxon>
        <taxon>Vertebrata</taxon>
        <taxon>Euteleostomi</taxon>
        <taxon>Mammalia</taxon>
        <taxon>Eutheria</taxon>
        <taxon>Laurasiatheria</taxon>
        <taxon>Chiroptera</taxon>
        <taxon>Yinpterochiroptera</taxon>
        <taxon>Pteropodoidea</taxon>
        <taxon>Pteropodidae</taxon>
        <taxon>Rousettinae</taxon>
        <taxon>Rousettus</taxon>
    </lineage>
</organism>
<gene>
    <name evidence="2" type="ORF">HJG63_009639</name>
</gene>